<organism evidence="3 4">
    <name type="scientific">Myxococcus landrumensis</name>
    <dbReference type="NCBI Taxonomy" id="2813577"/>
    <lineage>
        <taxon>Bacteria</taxon>
        <taxon>Pseudomonadati</taxon>
        <taxon>Myxococcota</taxon>
        <taxon>Myxococcia</taxon>
        <taxon>Myxococcales</taxon>
        <taxon>Cystobacterineae</taxon>
        <taxon>Myxococcaceae</taxon>
        <taxon>Myxococcus</taxon>
    </lineage>
</organism>
<keyword evidence="2" id="KW-0472">Membrane</keyword>
<evidence type="ECO:0000256" key="2">
    <source>
        <dbReference type="SAM" id="Phobius"/>
    </source>
</evidence>
<feature type="region of interest" description="Disordered" evidence="1">
    <location>
        <begin position="1"/>
        <end position="21"/>
    </location>
</feature>
<evidence type="ECO:0000313" key="3">
    <source>
        <dbReference type="EMBL" id="QSQ15585.1"/>
    </source>
</evidence>
<keyword evidence="2" id="KW-0812">Transmembrane</keyword>
<protein>
    <submittedName>
        <fullName evidence="3">DUF3014 domain-containing protein</fullName>
    </submittedName>
</protein>
<sequence length="273" mass="29222">MSDPTPTDPTPNLEEAPKSGSTGKFVAMGLVVAAVAGGAAYMGLRGKSEMPPAVVEVPKVEDAGAPVAPSAPEASLPESDGRVRELASRMSEAEELSKWLQEKDLVRRVTAAVNNVAAGDSPRMVLGFLRPAEAFQVVEAKDKTLTIDPKSHARYDLVARVVDTFDAQVAGSMYRDLKPLIDQAHREIAPPGQAFDSTFSHAIQHLLAVPVPEGALEVRPHGGFYVYVSPELEGLSAAQKHLLRMGPQNIRLIQAKLRELQTALGLPPVAERD</sequence>
<dbReference type="Proteomes" id="UP000663090">
    <property type="component" value="Chromosome"/>
</dbReference>
<keyword evidence="2" id="KW-1133">Transmembrane helix</keyword>
<proteinExistence type="predicted"/>
<dbReference type="EMBL" id="CP071091">
    <property type="protein sequence ID" value="QSQ15585.1"/>
    <property type="molecule type" value="Genomic_DNA"/>
</dbReference>
<dbReference type="RefSeq" id="WP_206717284.1">
    <property type="nucleotide sequence ID" value="NZ_CP071091.1"/>
</dbReference>
<dbReference type="Pfam" id="PF11219">
    <property type="entry name" value="DUF3014"/>
    <property type="match status" value="1"/>
</dbReference>
<dbReference type="InterPro" id="IPR021382">
    <property type="entry name" value="DUF3014"/>
</dbReference>
<name>A0ABX7N9Y5_9BACT</name>
<keyword evidence="4" id="KW-1185">Reference proteome</keyword>
<accession>A0ABX7N9Y5</accession>
<feature type="transmembrane region" description="Helical" evidence="2">
    <location>
        <begin position="25"/>
        <end position="44"/>
    </location>
</feature>
<reference evidence="3 4" key="1">
    <citation type="submission" date="2021-02" db="EMBL/GenBank/DDBJ databases">
        <title>De Novo genome assembly of isolated myxobacteria.</title>
        <authorList>
            <person name="Stevens D.C."/>
        </authorList>
    </citation>
    <scope>NUCLEOTIDE SEQUENCE [LARGE SCALE GENOMIC DNA]</scope>
    <source>
        <strain evidence="3 4">SCHIC003</strain>
    </source>
</reference>
<evidence type="ECO:0000256" key="1">
    <source>
        <dbReference type="SAM" id="MobiDB-lite"/>
    </source>
</evidence>
<evidence type="ECO:0000313" key="4">
    <source>
        <dbReference type="Proteomes" id="UP000663090"/>
    </source>
</evidence>
<gene>
    <name evidence="3" type="ORF">JY572_05825</name>
</gene>